<dbReference type="RefSeq" id="WP_118885849.1">
    <property type="nucleotide sequence ID" value="NZ_CP032100.1"/>
</dbReference>
<proteinExistence type="predicted"/>
<dbReference type="AlphaFoldDB" id="A0AAD0WQ31"/>
<keyword evidence="2" id="KW-1185">Reference proteome</keyword>
<organism evidence="1 2">
    <name type="scientific">Arcobacter suis CECT 7833</name>
    <dbReference type="NCBI Taxonomy" id="663365"/>
    <lineage>
        <taxon>Bacteria</taxon>
        <taxon>Pseudomonadati</taxon>
        <taxon>Campylobacterota</taxon>
        <taxon>Epsilonproteobacteria</taxon>
        <taxon>Campylobacterales</taxon>
        <taxon>Arcobacteraceae</taxon>
        <taxon>Arcobacter</taxon>
    </lineage>
</organism>
<dbReference type="EMBL" id="CP032100">
    <property type="protein sequence ID" value="AXX89294.1"/>
    <property type="molecule type" value="Genomic_DNA"/>
</dbReference>
<protein>
    <submittedName>
        <fullName evidence="1">Uncharacterized protein</fullName>
    </submittedName>
</protein>
<dbReference type="Proteomes" id="UP000263040">
    <property type="component" value="Chromosome"/>
</dbReference>
<evidence type="ECO:0000313" key="1">
    <source>
        <dbReference type="EMBL" id="AXX89294.1"/>
    </source>
</evidence>
<sequence length="514" mass="60736">MKKEDLEKLLVYELSKEKMESIYINIETNLNKFIKNQFIKYKKEINIRYRNPWSTNYKYQYNAYADKIIGIPNTYEIYICSLLIKDLYTFAHYTSTLDIFRINKNDNRQLFADSLFYFWLYFISLHEYSHIILGHTDYKRSSKKILEFIDLSCLSEDQLIESQAMELEADSTAAILTFASILSIKKEINKGLKKLTDKDLIYNHLLGLYFLFDFFNPISKEKRKKASHPLGIERAMFFNGSINLKVDELRKELNISKDDFLLESGLSLISYLRYLGMTDNEIVLNSNLFLKKLDIFDNKKILDRYKNLRLIDLDNGVITNIKQIFHENPENAISAIKTFTSKNKNINKCWINIGGEKFGKLTLDQILNNEKYSICSKTYTMDIFPLDVIGSYQKPFTHTSLINILNGKDRYKFCEFFDSTKANYDTNYFFKEFEIDKPIYISFNDINGVKRYIVSTGNHRTLIGSFLQMIDNSFKLRGVICREYTIDWSKFSPSRIVFWKTNFDMNSFLKRIEI</sequence>
<evidence type="ECO:0000313" key="2">
    <source>
        <dbReference type="Proteomes" id="UP000263040"/>
    </source>
</evidence>
<name>A0AAD0WQ31_9BACT</name>
<accession>A0AAD0WQ31</accession>
<reference evidence="1 2" key="1">
    <citation type="submission" date="2018-08" db="EMBL/GenBank/DDBJ databases">
        <title>Complete genome of the Arcobacter suis type strain LMG 26152.</title>
        <authorList>
            <person name="Miller W.G."/>
            <person name="Yee E."/>
            <person name="Bono J.L."/>
        </authorList>
    </citation>
    <scope>NUCLEOTIDE SEQUENCE [LARGE SCALE GENOMIC DNA]</scope>
    <source>
        <strain evidence="1 2">CECT 7833</strain>
    </source>
</reference>
<gene>
    <name evidence="1" type="ORF">ASUIS_0801</name>
</gene>
<dbReference type="KEGG" id="asui:ASUIS_0801"/>